<sequence>MNSSENRIRILLDTTYLLPVVGVDVEGVEEALTVLEKLYRLGRAEIYYTQFNVFEIMGKLSRIDYDRRRVMLGLKSIREAFRATQPTAAGYLKALELRRKGFKDLIDLLLYTTSKTRRLSFLTRDMRLLDFLEAVGEDTTSIIHEEEFVRKHG</sequence>
<dbReference type="InterPro" id="IPR002716">
    <property type="entry name" value="PIN_dom"/>
</dbReference>
<organism evidence="2 3">
    <name type="scientific">Pyrodictium abyssi</name>
    <dbReference type="NCBI Taxonomy" id="54256"/>
    <lineage>
        <taxon>Archaea</taxon>
        <taxon>Thermoproteota</taxon>
        <taxon>Thermoprotei</taxon>
        <taxon>Desulfurococcales</taxon>
        <taxon>Pyrodictiaceae</taxon>
        <taxon>Pyrodictium</taxon>
    </lineage>
</organism>
<dbReference type="Pfam" id="PF01850">
    <property type="entry name" value="PIN"/>
    <property type="match status" value="1"/>
</dbReference>
<reference evidence="2 3" key="1">
    <citation type="submission" date="2023-09" db="EMBL/GenBank/DDBJ databases">
        <title>Pyrofollis japonicus gen. nov. sp. nov., a novel member of the family Pyrodictiaceae isolated from the Iheya North hydrothermal field.</title>
        <authorList>
            <person name="Miyazaki U."/>
            <person name="Sanari M."/>
            <person name="Tame A."/>
            <person name="Kitajima M."/>
            <person name="Okamoto A."/>
            <person name="Sawayama S."/>
            <person name="Miyazaki J."/>
            <person name="Takai K."/>
            <person name="Nakagawa S."/>
        </authorList>
    </citation>
    <scope>NUCLEOTIDE SEQUENCE [LARGE SCALE GENOMIC DNA]</scope>
    <source>
        <strain evidence="2 3">AV2</strain>
    </source>
</reference>
<gene>
    <name evidence="2" type="ORF">PABY_19790</name>
</gene>
<accession>A0ABN6ZQA2</accession>
<dbReference type="Proteomes" id="UP001341135">
    <property type="component" value="Chromosome"/>
</dbReference>
<proteinExistence type="predicted"/>
<feature type="domain" description="PIN" evidence="1">
    <location>
        <begin position="10"/>
        <end position="128"/>
    </location>
</feature>
<protein>
    <submittedName>
        <fullName evidence="2">PIN domain-containing protein</fullName>
    </submittedName>
</protein>
<dbReference type="Gene3D" id="3.40.50.1010">
    <property type="entry name" value="5'-nuclease"/>
    <property type="match status" value="1"/>
</dbReference>
<dbReference type="SUPFAM" id="SSF88723">
    <property type="entry name" value="PIN domain-like"/>
    <property type="match status" value="1"/>
</dbReference>
<evidence type="ECO:0000313" key="3">
    <source>
        <dbReference type="Proteomes" id="UP001341135"/>
    </source>
</evidence>
<dbReference type="GeneID" id="89289978"/>
<dbReference type="RefSeq" id="WP_338249708.1">
    <property type="nucleotide sequence ID" value="NZ_AP028907.1"/>
</dbReference>
<name>A0ABN6ZQA2_9CREN</name>
<dbReference type="InterPro" id="IPR029060">
    <property type="entry name" value="PIN-like_dom_sf"/>
</dbReference>
<dbReference type="EMBL" id="AP028907">
    <property type="protein sequence ID" value="BES82412.1"/>
    <property type="molecule type" value="Genomic_DNA"/>
</dbReference>
<evidence type="ECO:0000259" key="1">
    <source>
        <dbReference type="Pfam" id="PF01850"/>
    </source>
</evidence>
<keyword evidence="3" id="KW-1185">Reference proteome</keyword>
<evidence type="ECO:0000313" key="2">
    <source>
        <dbReference type="EMBL" id="BES82412.1"/>
    </source>
</evidence>